<sequence>MQLTGSVADEAGTEKIWKYNNSVNETAIVSTDIMLWTFPFLRFMPVELGRKYRRAMEAKKALLDQYYLSQKKTYKPGHARGLVDVLFKLQIQENRKGKTQWLTDEQIMAFIQDIITAGIYYKSGDSS</sequence>
<dbReference type="EMBL" id="JAEAOA010000554">
    <property type="protein sequence ID" value="KAK3589264.1"/>
    <property type="molecule type" value="Genomic_DNA"/>
</dbReference>
<evidence type="ECO:0000313" key="7">
    <source>
        <dbReference type="EMBL" id="KAK3589264.1"/>
    </source>
</evidence>
<evidence type="ECO:0000313" key="8">
    <source>
        <dbReference type="Proteomes" id="UP001195483"/>
    </source>
</evidence>
<dbReference type="AlphaFoldDB" id="A0AAE0SCN0"/>
<evidence type="ECO:0000256" key="6">
    <source>
        <dbReference type="ARBA" id="ARBA00023033"/>
    </source>
</evidence>
<dbReference type="PANTHER" id="PTHR24289:SF1">
    <property type="entry name" value="STEROID 17-ALPHA-HYDROXYLASE_17,20 LYASE"/>
    <property type="match status" value="1"/>
</dbReference>
<dbReference type="GO" id="GO:0042448">
    <property type="term" value="P:progesterone metabolic process"/>
    <property type="evidence" value="ECO:0007669"/>
    <property type="project" value="TreeGrafter"/>
</dbReference>
<dbReference type="GO" id="GO:0005506">
    <property type="term" value="F:iron ion binding"/>
    <property type="evidence" value="ECO:0007669"/>
    <property type="project" value="InterPro"/>
</dbReference>
<dbReference type="PANTHER" id="PTHR24289">
    <property type="entry name" value="STEROID 17-ALPHA-HYDROXYLASE/17,20 LYASE"/>
    <property type="match status" value="1"/>
</dbReference>
<reference evidence="7" key="1">
    <citation type="journal article" date="2021" name="Genome Biol. Evol.">
        <title>A High-Quality Reference Genome for a Parasitic Bivalve with Doubly Uniparental Inheritance (Bivalvia: Unionida).</title>
        <authorList>
            <person name="Smith C.H."/>
        </authorList>
    </citation>
    <scope>NUCLEOTIDE SEQUENCE</scope>
    <source>
        <strain evidence="7">CHS0354</strain>
    </source>
</reference>
<accession>A0AAE0SCN0</accession>
<dbReference type="GO" id="GO:0042446">
    <property type="term" value="P:hormone biosynthetic process"/>
    <property type="evidence" value="ECO:0007669"/>
    <property type="project" value="TreeGrafter"/>
</dbReference>
<evidence type="ECO:0000256" key="1">
    <source>
        <dbReference type="ARBA" id="ARBA00010617"/>
    </source>
</evidence>
<dbReference type="Gene3D" id="1.10.630.10">
    <property type="entry name" value="Cytochrome P450"/>
    <property type="match status" value="1"/>
</dbReference>
<evidence type="ECO:0000256" key="5">
    <source>
        <dbReference type="ARBA" id="ARBA00023004"/>
    </source>
</evidence>
<evidence type="ECO:0000256" key="2">
    <source>
        <dbReference type="ARBA" id="ARBA00022617"/>
    </source>
</evidence>
<keyword evidence="8" id="KW-1185">Reference proteome</keyword>
<dbReference type="Pfam" id="PF00067">
    <property type="entry name" value="p450"/>
    <property type="match status" value="1"/>
</dbReference>
<comment type="similarity">
    <text evidence="1">Belongs to the cytochrome P450 family.</text>
</comment>
<name>A0AAE0SCN0_9BIVA</name>
<organism evidence="7 8">
    <name type="scientific">Potamilus streckersoni</name>
    <dbReference type="NCBI Taxonomy" id="2493646"/>
    <lineage>
        <taxon>Eukaryota</taxon>
        <taxon>Metazoa</taxon>
        <taxon>Spiralia</taxon>
        <taxon>Lophotrochozoa</taxon>
        <taxon>Mollusca</taxon>
        <taxon>Bivalvia</taxon>
        <taxon>Autobranchia</taxon>
        <taxon>Heteroconchia</taxon>
        <taxon>Palaeoheterodonta</taxon>
        <taxon>Unionida</taxon>
        <taxon>Unionoidea</taxon>
        <taxon>Unionidae</taxon>
        <taxon>Ambleminae</taxon>
        <taxon>Lampsilini</taxon>
        <taxon>Potamilus</taxon>
    </lineage>
</organism>
<dbReference type="InterPro" id="IPR036396">
    <property type="entry name" value="Cyt_P450_sf"/>
</dbReference>
<dbReference type="SUPFAM" id="SSF48264">
    <property type="entry name" value="Cytochrome P450"/>
    <property type="match status" value="1"/>
</dbReference>
<reference evidence="7" key="2">
    <citation type="journal article" date="2021" name="Genome Biol. Evol.">
        <title>Developing a high-quality reference genome for a parasitic bivalve with doubly uniparental inheritance (Bivalvia: Unionida).</title>
        <authorList>
            <person name="Smith C.H."/>
        </authorList>
    </citation>
    <scope>NUCLEOTIDE SEQUENCE</scope>
    <source>
        <strain evidence="7">CHS0354</strain>
        <tissue evidence="7">Mantle</tissue>
    </source>
</reference>
<protein>
    <recommendedName>
        <fullName evidence="9">Cytochrome P450</fullName>
    </recommendedName>
</protein>
<feature type="non-terminal residue" evidence="7">
    <location>
        <position position="1"/>
    </location>
</feature>
<dbReference type="InterPro" id="IPR001128">
    <property type="entry name" value="Cyt_P450"/>
</dbReference>
<evidence type="ECO:0000256" key="3">
    <source>
        <dbReference type="ARBA" id="ARBA00022723"/>
    </source>
</evidence>
<comment type="caution">
    <text evidence="7">The sequence shown here is derived from an EMBL/GenBank/DDBJ whole genome shotgun (WGS) entry which is preliminary data.</text>
</comment>
<keyword evidence="2" id="KW-0349">Heme</keyword>
<dbReference type="GO" id="GO:0020037">
    <property type="term" value="F:heme binding"/>
    <property type="evidence" value="ECO:0007669"/>
    <property type="project" value="InterPro"/>
</dbReference>
<keyword evidence="3" id="KW-0479">Metal-binding</keyword>
<reference evidence="7" key="3">
    <citation type="submission" date="2023-05" db="EMBL/GenBank/DDBJ databases">
        <authorList>
            <person name="Smith C.H."/>
        </authorList>
    </citation>
    <scope>NUCLEOTIDE SEQUENCE</scope>
    <source>
        <strain evidence="7">CHS0354</strain>
        <tissue evidence="7">Mantle</tissue>
    </source>
</reference>
<proteinExistence type="inferred from homology"/>
<evidence type="ECO:0000256" key="4">
    <source>
        <dbReference type="ARBA" id="ARBA00023002"/>
    </source>
</evidence>
<dbReference type="GO" id="GO:0004508">
    <property type="term" value="F:steroid 17-alpha-monooxygenase activity"/>
    <property type="evidence" value="ECO:0007669"/>
    <property type="project" value="TreeGrafter"/>
</dbReference>
<keyword evidence="4" id="KW-0560">Oxidoreductase</keyword>
<keyword evidence="6" id="KW-0503">Monooxygenase</keyword>
<dbReference type="Proteomes" id="UP001195483">
    <property type="component" value="Unassembled WGS sequence"/>
</dbReference>
<keyword evidence="5" id="KW-0408">Iron</keyword>
<gene>
    <name evidence="7" type="ORF">CHS0354_008328</name>
</gene>
<evidence type="ECO:0008006" key="9">
    <source>
        <dbReference type="Google" id="ProtNLM"/>
    </source>
</evidence>